<reference evidence="4" key="3">
    <citation type="submission" date="2020-10" db="EMBL/GenBank/DDBJ databases">
        <title>Dehalococcoides mccartyi of a TCE/Cr reducing biochatode.</title>
        <authorList>
            <person name="Matturro B."/>
        </authorList>
    </citation>
    <scope>NUCLEOTIDE SEQUENCE</scope>
    <source>
        <strain evidence="4">Bin2</strain>
    </source>
</reference>
<name>A0A089ZGC1_METFO</name>
<feature type="domain" description="Pyridoxamine 5'-phosphate oxidase N-terminal" evidence="1">
    <location>
        <begin position="3"/>
        <end position="121"/>
    </location>
</feature>
<dbReference type="SUPFAM" id="SSF50475">
    <property type="entry name" value="FMN-binding split barrel"/>
    <property type="match status" value="1"/>
</dbReference>
<dbReference type="KEGG" id="mfi:DSM1535_0988"/>
<dbReference type="PATRIC" id="fig|2162.9.peg.1017"/>
<protein>
    <submittedName>
        <fullName evidence="2">Pyridoxamine 5'-phosphate oxidase family protein</fullName>
    </submittedName>
    <submittedName>
        <fullName evidence="3">Pyridoxamine 5'-phosphate oxidase-related FMN-binding protein</fullName>
    </submittedName>
</protein>
<dbReference type="InterPro" id="IPR011576">
    <property type="entry name" value="Pyridox_Oxase_N"/>
</dbReference>
<evidence type="ECO:0000313" key="3">
    <source>
        <dbReference type="EMBL" id="CEA13336.1"/>
    </source>
</evidence>
<evidence type="ECO:0000259" key="1">
    <source>
        <dbReference type="Pfam" id="PF01243"/>
    </source>
</evidence>
<dbReference type="Proteomes" id="UP000029661">
    <property type="component" value="Chromosome"/>
</dbReference>
<gene>
    <name evidence="2" type="ORF">BRM9_0316</name>
    <name evidence="3" type="ORF">DSM1535_0988</name>
    <name evidence="4" type="ORF">ISP06_08495</name>
</gene>
<reference evidence="2 5" key="1">
    <citation type="submission" date="2013-12" db="EMBL/GenBank/DDBJ databases">
        <title>The complete genome sequence of Methanobacterium sp. BRM9.</title>
        <authorList>
            <consortium name="Pastoral Greenhouse Gas Research Consortium"/>
            <person name="Kelly W.J."/>
            <person name="Leahy S.C."/>
            <person name="Perry R."/>
            <person name="Li D."/>
            <person name="Altermann E."/>
            <person name="Lambie S.C."/>
            <person name="Attwood G.T."/>
        </authorList>
    </citation>
    <scope>NUCLEOTIDE SEQUENCE [LARGE SCALE GENOMIC DNA]</scope>
    <source>
        <strain evidence="2 5">BRM9</strain>
    </source>
</reference>
<dbReference type="Proteomes" id="UP000606900">
    <property type="component" value="Unassembled WGS sequence"/>
</dbReference>
<dbReference type="AlphaFoldDB" id="A0A089ZGC1"/>
<evidence type="ECO:0000313" key="5">
    <source>
        <dbReference type="Proteomes" id="UP000029661"/>
    </source>
</evidence>
<dbReference type="OrthoDB" id="11359at2157"/>
<dbReference type="EMBL" id="JADIIL010000033">
    <property type="protein sequence ID" value="MBF4475488.1"/>
    <property type="molecule type" value="Genomic_DNA"/>
</dbReference>
<evidence type="ECO:0000313" key="2">
    <source>
        <dbReference type="EMBL" id="AIS31143.1"/>
    </source>
</evidence>
<dbReference type="Gene3D" id="2.30.110.10">
    <property type="entry name" value="Electron Transport, Fmn-binding Protein, Chain A"/>
    <property type="match status" value="1"/>
</dbReference>
<dbReference type="PANTHER" id="PTHR40660:SF1">
    <property type="entry name" value="5'-PHOSPHATE OXIDASE PUTATIVE DOMAIN-CONTAINING PROTEIN-RELATED"/>
    <property type="match status" value="1"/>
</dbReference>
<reference evidence="3" key="2">
    <citation type="submission" date="2014-08" db="EMBL/GenBank/DDBJ databases">
        <authorList>
            <person name="Wibberg D."/>
        </authorList>
    </citation>
    <scope>NUCLEOTIDE SEQUENCE</scope>
</reference>
<accession>A0A089ZGC1</accession>
<dbReference type="EMBL" id="LN515531">
    <property type="protein sequence ID" value="CEA13336.1"/>
    <property type="molecule type" value="Genomic_DNA"/>
</dbReference>
<proteinExistence type="predicted"/>
<organism evidence="2 5">
    <name type="scientific">Methanobacterium formicicum</name>
    <dbReference type="NCBI Taxonomy" id="2162"/>
    <lineage>
        <taxon>Archaea</taxon>
        <taxon>Methanobacteriati</taxon>
        <taxon>Methanobacteriota</taxon>
        <taxon>Methanomada group</taxon>
        <taxon>Methanobacteria</taxon>
        <taxon>Methanobacteriales</taxon>
        <taxon>Methanobacteriaceae</taxon>
        <taxon>Methanobacterium</taxon>
    </lineage>
</organism>
<dbReference type="PANTHER" id="PTHR40660">
    <property type="entry name" value="5'-PHOSPHATE OXIDASE PUTATIVE DOMAIN-CONTAINING PROTEIN-RELATED"/>
    <property type="match status" value="1"/>
</dbReference>
<dbReference type="GeneID" id="24791467"/>
<dbReference type="InterPro" id="IPR012349">
    <property type="entry name" value="Split_barrel_FMN-bd"/>
</dbReference>
<dbReference type="Pfam" id="PF01243">
    <property type="entry name" value="PNPOx_N"/>
    <property type="match status" value="1"/>
</dbReference>
<evidence type="ECO:0000313" key="4">
    <source>
        <dbReference type="EMBL" id="MBF4475488.1"/>
    </source>
</evidence>
<dbReference type="KEGG" id="mfc:BRM9_0316"/>
<sequence length="132" mass="14497">MVMNKEMMDAIEKNNIVWLATANNKSTPNLVPIGFARPLDGETILLVANFMNKSLENLKNNPQATVAVGDISECPYQFKGTVEIHESGKYFDDAVEWAKSVMTQLAPKAAVLLKVTEIYSVQPGPDAGKRVD</sequence>
<dbReference type="RefSeq" id="WP_048072561.1">
    <property type="nucleotide sequence ID" value="NZ_CALCVY010000168.1"/>
</dbReference>
<dbReference type="EMBL" id="CP006933">
    <property type="protein sequence ID" value="AIS31143.1"/>
    <property type="molecule type" value="Genomic_DNA"/>
</dbReference>